<dbReference type="Pfam" id="PF17921">
    <property type="entry name" value="Integrase_H2C2"/>
    <property type="match status" value="1"/>
</dbReference>
<evidence type="ECO:0000313" key="3">
    <source>
        <dbReference type="Proteomes" id="UP000075243"/>
    </source>
</evidence>
<dbReference type="PANTHER" id="PTHR48475">
    <property type="entry name" value="RIBONUCLEASE H"/>
    <property type="match status" value="1"/>
</dbReference>
<accession>A0A151U6L1</accession>
<dbReference type="GO" id="GO:0004523">
    <property type="term" value="F:RNA-DNA hybrid ribonuclease activity"/>
    <property type="evidence" value="ECO:0007669"/>
    <property type="project" value="InterPro"/>
</dbReference>
<dbReference type="AlphaFoldDB" id="A0A151U6L1"/>
<keyword evidence="3" id="KW-1185">Reference proteome</keyword>
<protein>
    <submittedName>
        <fullName evidence="2">Retrovirus-related Pol polyprotein from transposon 297 family</fullName>
    </submittedName>
</protein>
<dbReference type="PANTHER" id="PTHR48475:SF2">
    <property type="entry name" value="RIBONUCLEASE H"/>
    <property type="match status" value="1"/>
</dbReference>
<dbReference type="SUPFAM" id="SSF56672">
    <property type="entry name" value="DNA/RNA polymerases"/>
    <property type="match status" value="1"/>
</dbReference>
<dbReference type="PROSITE" id="PS50994">
    <property type="entry name" value="INTEGRASE"/>
    <property type="match status" value="1"/>
</dbReference>
<dbReference type="Pfam" id="PF00078">
    <property type="entry name" value="RVT_1"/>
    <property type="match status" value="1"/>
</dbReference>
<sequence>MHDRRPDPLDELIEFQIGKKPNQCTKIGKHIDTEVQGQIMSILIENADLFAWSSADMPGIDPNFICHKLAIHREAKPISQKQRKIRGERREAVRVETQKLLSVGFIREINYTTWLANVVMVKKSNGKWRMCVDYTDLNKACPKDAYPLPSIDRLVDGASGYAMLRATYQRLMDNVFTSQIGRNLEVYVDDMVIKTKSVAHHIEYLVEMFGQIRKYNMRLNPDKCVFGVQGGKFLGFMITCRGIEANPDKCQALINMRSPKNHKEVQRLAGRLASLSHTEKRYQTIEKLVLALVVASRRIRPYFQGHQVIVKSDYPIKQILRKPNLVGRMIAWSVELSEYDGSSNVKGSGAGIILEGPNDVMLELAIKFNFKATNNQAEYEALLAGLTLAKDLGVRRLKCCSDSKLITEQVGGTYQTKEPQLQRDDLLSKLASTKRPGQHRTIIQEKIAAPSCQVTAVFANSSYQQGWMADIWKYLKHGILPDNKVEASKVKNKSCNFTIEADELFKRGFSMPLLKCLDTDQAKYVMDEIHRGICGMHSGARSMAVRVIRDGYYWPTMRSDCKAYVQKCEACQKFDKNYEQFLTQLGINHKVTSVEHPQTNGQAEAANKVILRELKKRLGSSKGEWVPELPSVLWAYHYTPQTTTQETPYRLTYGSDAMIPVEVGEPSHRRLTFDESHNEVQLNINLNLIEETRECARVQEEACKLQAAR</sequence>
<dbReference type="InterPro" id="IPR043502">
    <property type="entry name" value="DNA/RNA_pol_sf"/>
</dbReference>
<dbReference type="Gene3D" id="3.10.10.10">
    <property type="entry name" value="HIV Type 1 Reverse Transcriptase, subunit A, domain 1"/>
    <property type="match status" value="1"/>
</dbReference>
<dbReference type="InterPro" id="IPR012337">
    <property type="entry name" value="RNaseH-like_sf"/>
</dbReference>
<gene>
    <name evidence="2" type="ORF">KK1_007554</name>
</gene>
<feature type="domain" description="Integrase catalytic" evidence="1">
    <location>
        <begin position="446"/>
        <end position="656"/>
    </location>
</feature>
<dbReference type="CDD" id="cd01647">
    <property type="entry name" value="RT_LTR"/>
    <property type="match status" value="1"/>
</dbReference>
<dbReference type="InterPro" id="IPR043128">
    <property type="entry name" value="Rev_trsase/Diguanyl_cyclase"/>
</dbReference>
<dbReference type="InterPro" id="IPR001584">
    <property type="entry name" value="Integrase_cat-core"/>
</dbReference>
<dbReference type="InterPro" id="IPR036397">
    <property type="entry name" value="RNaseH_sf"/>
</dbReference>
<dbReference type="CDD" id="cd09279">
    <property type="entry name" value="RNase_HI_like"/>
    <property type="match status" value="1"/>
</dbReference>
<reference evidence="2 3" key="1">
    <citation type="journal article" date="2012" name="Nat. Biotechnol.">
        <title>Draft genome sequence of pigeonpea (Cajanus cajan), an orphan legume crop of resource-poor farmers.</title>
        <authorList>
            <person name="Varshney R.K."/>
            <person name="Chen W."/>
            <person name="Li Y."/>
            <person name="Bharti A.K."/>
            <person name="Saxena R.K."/>
            <person name="Schlueter J.A."/>
            <person name="Donoghue M.T."/>
            <person name="Azam S."/>
            <person name="Fan G."/>
            <person name="Whaley A.M."/>
            <person name="Farmer A.D."/>
            <person name="Sheridan J."/>
            <person name="Iwata A."/>
            <person name="Tuteja R."/>
            <person name="Penmetsa R.V."/>
            <person name="Wu W."/>
            <person name="Upadhyaya H.D."/>
            <person name="Yang S.P."/>
            <person name="Shah T."/>
            <person name="Saxena K.B."/>
            <person name="Michael T."/>
            <person name="McCombie W.R."/>
            <person name="Yang B."/>
            <person name="Zhang G."/>
            <person name="Yang H."/>
            <person name="Wang J."/>
            <person name="Spillane C."/>
            <person name="Cook D.R."/>
            <person name="May G.D."/>
            <person name="Xu X."/>
            <person name="Jackson S.A."/>
        </authorList>
    </citation>
    <scope>NUCLEOTIDE SEQUENCE [LARGE SCALE GENOMIC DNA]</scope>
    <source>
        <strain evidence="3">cv. Asha</strain>
    </source>
</reference>
<dbReference type="InterPro" id="IPR041588">
    <property type="entry name" value="Integrase_H2C2"/>
</dbReference>
<dbReference type="InterPro" id="IPR000477">
    <property type="entry name" value="RT_dom"/>
</dbReference>
<dbReference type="GO" id="GO:0015074">
    <property type="term" value="P:DNA integration"/>
    <property type="evidence" value="ECO:0007669"/>
    <property type="project" value="InterPro"/>
</dbReference>
<organism evidence="2 3">
    <name type="scientific">Cajanus cajan</name>
    <name type="common">Pigeon pea</name>
    <name type="synonym">Cajanus indicus</name>
    <dbReference type="NCBI Taxonomy" id="3821"/>
    <lineage>
        <taxon>Eukaryota</taxon>
        <taxon>Viridiplantae</taxon>
        <taxon>Streptophyta</taxon>
        <taxon>Embryophyta</taxon>
        <taxon>Tracheophyta</taxon>
        <taxon>Spermatophyta</taxon>
        <taxon>Magnoliopsida</taxon>
        <taxon>eudicotyledons</taxon>
        <taxon>Gunneridae</taxon>
        <taxon>Pentapetalae</taxon>
        <taxon>rosids</taxon>
        <taxon>fabids</taxon>
        <taxon>Fabales</taxon>
        <taxon>Fabaceae</taxon>
        <taxon>Papilionoideae</taxon>
        <taxon>50 kb inversion clade</taxon>
        <taxon>NPAAA clade</taxon>
        <taxon>indigoferoid/millettioid clade</taxon>
        <taxon>Phaseoleae</taxon>
        <taxon>Cajanus</taxon>
    </lineage>
</organism>
<dbReference type="Pfam" id="PF13456">
    <property type="entry name" value="RVT_3"/>
    <property type="match status" value="1"/>
</dbReference>
<dbReference type="EMBL" id="CM003604">
    <property type="protein sequence ID" value="KYP74861.1"/>
    <property type="molecule type" value="Genomic_DNA"/>
</dbReference>
<dbReference type="Gramene" id="C.cajan_07351.t">
    <property type="protein sequence ID" value="C.cajan_07351.t"/>
    <property type="gene ID" value="C.cajan_07351"/>
</dbReference>
<dbReference type="Gene3D" id="3.30.70.270">
    <property type="match status" value="2"/>
</dbReference>
<dbReference type="InterPro" id="IPR002156">
    <property type="entry name" value="RNaseH_domain"/>
</dbReference>
<dbReference type="SUPFAM" id="SSF53098">
    <property type="entry name" value="Ribonuclease H-like"/>
    <property type="match status" value="1"/>
</dbReference>
<evidence type="ECO:0000259" key="1">
    <source>
        <dbReference type="PROSITE" id="PS50994"/>
    </source>
</evidence>
<proteinExistence type="predicted"/>
<name>A0A151U6L1_CAJCA</name>
<evidence type="ECO:0000313" key="2">
    <source>
        <dbReference type="EMBL" id="KYP74861.1"/>
    </source>
</evidence>
<dbReference type="Proteomes" id="UP000075243">
    <property type="component" value="Chromosome 2"/>
</dbReference>
<dbReference type="Gene3D" id="3.30.420.10">
    <property type="entry name" value="Ribonuclease H-like superfamily/Ribonuclease H"/>
    <property type="match status" value="2"/>
</dbReference>
<dbReference type="GO" id="GO:0003676">
    <property type="term" value="F:nucleic acid binding"/>
    <property type="evidence" value="ECO:0007669"/>
    <property type="project" value="InterPro"/>
</dbReference>